<dbReference type="Proteomes" id="UP000054549">
    <property type="component" value="Unassembled WGS sequence"/>
</dbReference>
<evidence type="ECO:0000313" key="2">
    <source>
        <dbReference type="Proteomes" id="UP000054549"/>
    </source>
</evidence>
<name>A0A0C2XHT1_AMAMK</name>
<dbReference type="OrthoDB" id="3046524at2759"/>
<dbReference type="AlphaFoldDB" id="A0A0C2XHT1"/>
<dbReference type="HOGENOM" id="CLU_164446_0_0_1"/>
<organism evidence="1 2">
    <name type="scientific">Amanita muscaria (strain Koide BX008)</name>
    <dbReference type="NCBI Taxonomy" id="946122"/>
    <lineage>
        <taxon>Eukaryota</taxon>
        <taxon>Fungi</taxon>
        <taxon>Dikarya</taxon>
        <taxon>Basidiomycota</taxon>
        <taxon>Agaricomycotina</taxon>
        <taxon>Agaricomycetes</taxon>
        <taxon>Agaricomycetidae</taxon>
        <taxon>Agaricales</taxon>
        <taxon>Pluteineae</taxon>
        <taxon>Amanitaceae</taxon>
        <taxon>Amanita</taxon>
    </lineage>
</organism>
<dbReference type="InParanoid" id="A0A0C2XHT1"/>
<feature type="non-terminal residue" evidence="1">
    <location>
        <position position="1"/>
    </location>
</feature>
<protein>
    <submittedName>
        <fullName evidence="1">Uncharacterized protein</fullName>
    </submittedName>
</protein>
<gene>
    <name evidence="1" type="ORF">M378DRAFT_33917</name>
</gene>
<feature type="non-terminal residue" evidence="1">
    <location>
        <position position="65"/>
    </location>
</feature>
<keyword evidence="2" id="KW-1185">Reference proteome</keyword>
<sequence length="65" mass="7449">VVHVDDYPSFIDHFHKVGIHHGLELAKSKEHDFQFEHSLVRDKSCLPFVSFLDSNVIVAPSKVHL</sequence>
<dbReference type="EMBL" id="KN818227">
    <property type="protein sequence ID" value="KIL68996.1"/>
    <property type="molecule type" value="Genomic_DNA"/>
</dbReference>
<reference evidence="1 2" key="1">
    <citation type="submission" date="2014-04" db="EMBL/GenBank/DDBJ databases">
        <title>Evolutionary Origins and Diversification of the Mycorrhizal Mutualists.</title>
        <authorList>
            <consortium name="DOE Joint Genome Institute"/>
            <consortium name="Mycorrhizal Genomics Consortium"/>
            <person name="Kohler A."/>
            <person name="Kuo A."/>
            <person name="Nagy L.G."/>
            <person name="Floudas D."/>
            <person name="Copeland A."/>
            <person name="Barry K.W."/>
            <person name="Cichocki N."/>
            <person name="Veneault-Fourrey C."/>
            <person name="LaButti K."/>
            <person name="Lindquist E.A."/>
            <person name="Lipzen A."/>
            <person name="Lundell T."/>
            <person name="Morin E."/>
            <person name="Murat C."/>
            <person name="Riley R."/>
            <person name="Ohm R."/>
            <person name="Sun H."/>
            <person name="Tunlid A."/>
            <person name="Henrissat B."/>
            <person name="Grigoriev I.V."/>
            <person name="Hibbett D.S."/>
            <person name="Martin F."/>
        </authorList>
    </citation>
    <scope>NUCLEOTIDE SEQUENCE [LARGE SCALE GENOMIC DNA]</scope>
    <source>
        <strain evidence="1 2">Koide BX008</strain>
    </source>
</reference>
<proteinExistence type="predicted"/>
<evidence type="ECO:0000313" key="1">
    <source>
        <dbReference type="EMBL" id="KIL68996.1"/>
    </source>
</evidence>
<accession>A0A0C2XHT1</accession>